<feature type="domain" description="FHA" evidence="1">
    <location>
        <begin position="28"/>
        <end position="78"/>
    </location>
</feature>
<protein>
    <submittedName>
        <fullName evidence="3">EAL domain-containing protein</fullName>
    </submittedName>
</protein>
<dbReference type="InterPro" id="IPR001633">
    <property type="entry name" value="EAL_dom"/>
</dbReference>
<dbReference type="Pfam" id="PF00563">
    <property type="entry name" value="EAL"/>
    <property type="match status" value="1"/>
</dbReference>
<dbReference type="InterPro" id="IPR000253">
    <property type="entry name" value="FHA_dom"/>
</dbReference>
<organism evidence="3 4">
    <name type="scientific">Caldichromatium japonicum</name>
    <dbReference type="NCBI Taxonomy" id="2699430"/>
    <lineage>
        <taxon>Bacteria</taxon>
        <taxon>Pseudomonadati</taxon>
        <taxon>Pseudomonadota</taxon>
        <taxon>Gammaproteobacteria</taxon>
        <taxon>Chromatiales</taxon>
        <taxon>Chromatiaceae</taxon>
        <taxon>Caldichromatium</taxon>
    </lineage>
</organism>
<dbReference type="CDD" id="cd00060">
    <property type="entry name" value="FHA"/>
    <property type="match status" value="1"/>
</dbReference>
<accession>A0A6G7VDI1</accession>
<evidence type="ECO:0000313" key="3">
    <source>
        <dbReference type="EMBL" id="QIK38012.1"/>
    </source>
</evidence>
<dbReference type="PROSITE" id="PS50006">
    <property type="entry name" value="FHA_DOMAIN"/>
    <property type="match status" value="1"/>
</dbReference>
<evidence type="ECO:0000259" key="1">
    <source>
        <dbReference type="PROSITE" id="PS50006"/>
    </source>
</evidence>
<proteinExistence type="predicted"/>
<dbReference type="Gene3D" id="2.60.200.20">
    <property type="match status" value="1"/>
</dbReference>
<dbReference type="KEGG" id="cjap:GWK36_08450"/>
<dbReference type="Pfam" id="PF00498">
    <property type="entry name" value="FHA"/>
    <property type="match status" value="1"/>
</dbReference>
<dbReference type="InterPro" id="IPR035919">
    <property type="entry name" value="EAL_sf"/>
</dbReference>
<dbReference type="Proteomes" id="UP000502699">
    <property type="component" value="Chromosome"/>
</dbReference>
<dbReference type="SUPFAM" id="SSF141868">
    <property type="entry name" value="EAL domain-like"/>
    <property type="match status" value="1"/>
</dbReference>
<feature type="domain" description="EAL" evidence="2">
    <location>
        <begin position="124"/>
        <end position="364"/>
    </location>
</feature>
<dbReference type="AlphaFoldDB" id="A0A6G7VDI1"/>
<dbReference type="PANTHER" id="PTHR33121:SF76">
    <property type="entry name" value="SIGNALING PROTEIN"/>
    <property type="match status" value="1"/>
</dbReference>
<gene>
    <name evidence="3" type="ORF">GWK36_08450</name>
</gene>
<evidence type="ECO:0000259" key="2">
    <source>
        <dbReference type="PROSITE" id="PS50883"/>
    </source>
</evidence>
<evidence type="ECO:0000313" key="4">
    <source>
        <dbReference type="Proteomes" id="UP000502699"/>
    </source>
</evidence>
<dbReference type="GO" id="GO:0071111">
    <property type="term" value="F:cyclic-guanylate-specific phosphodiesterase activity"/>
    <property type="evidence" value="ECO:0007669"/>
    <property type="project" value="InterPro"/>
</dbReference>
<dbReference type="PANTHER" id="PTHR33121">
    <property type="entry name" value="CYCLIC DI-GMP PHOSPHODIESTERASE PDEF"/>
    <property type="match status" value="1"/>
</dbReference>
<dbReference type="InterPro" id="IPR050706">
    <property type="entry name" value="Cyclic-di-GMP_PDE-like"/>
</dbReference>
<name>A0A6G7VDI1_9GAMM</name>
<dbReference type="SUPFAM" id="SSF49879">
    <property type="entry name" value="SMAD/FHA domain"/>
    <property type="match status" value="1"/>
</dbReference>
<dbReference type="CDD" id="cd01948">
    <property type="entry name" value="EAL"/>
    <property type="match status" value="1"/>
</dbReference>
<sequence length="364" mass="40827">MATKAWFLEGYIGDSKVMRRIRLDNFPFRVGRQEGFPFRLDMGGVSRNHAEFIESGDDGLILRDLGSTNGTYVNRQRLTEPAVVHEGDIIHFADQEFRLMALAIQTASDLDRTQIGIDNLPKKLPQGAREFQQMLISGAVGVAFQPIVEADGRIFAFELLGRGAFPGLPSAPYPLFQIAESLELEVPFSDLLRRRAVELAASLDPTGRFFFNIHPREVEQTDRLLANLTELRQRFPTPRLVLEIHEGAITKGPTIHRIRDHLNQLDIGLAYDDFGAGQARLLELTEVPPDYVKFDMALIQGIDHAPETKRHMLKLLQDLLNDLGVQSLAEGVETPEEFEILRALGISLFQGYLFGKPSNTLAIK</sequence>
<dbReference type="SMART" id="SM00052">
    <property type="entry name" value="EAL"/>
    <property type="match status" value="1"/>
</dbReference>
<keyword evidence="4" id="KW-1185">Reference proteome</keyword>
<dbReference type="Gene3D" id="3.20.20.450">
    <property type="entry name" value="EAL domain"/>
    <property type="match status" value="1"/>
</dbReference>
<dbReference type="EMBL" id="CP048029">
    <property type="protein sequence ID" value="QIK38012.1"/>
    <property type="molecule type" value="Genomic_DNA"/>
</dbReference>
<dbReference type="SMART" id="SM00240">
    <property type="entry name" value="FHA"/>
    <property type="match status" value="1"/>
</dbReference>
<reference evidence="4" key="1">
    <citation type="submission" date="2020-01" db="EMBL/GenBank/DDBJ databases">
        <title>Caldichromatium gen. nov., sp. nov., a thermophilic purple sulfur bacterium member of the family Chromatiaceae isolated from Nakabusa hot spring, Japan.</title>
        <authorList>
            <person name="Saini M.K."/>
            <person name="Hanada S."/>
            <person name="Tank M."/>
        </authorList>
    </citation>
    <scope>NUCLEOTIDE SEQUENCE [LARGE SCALE GENOMIC DNA]</scope>
    <source>
        <strain evidence="4">No.7</strain>
    </source>
</reference>
<dbReference type="RefSeq" id="WP_166270776.1">
    <property type="nucleotide sequence ID" value="NZ_CP048029.1"/>
</dbReference>
<dbReference type="InterPro" id="IPR008984">
    <property type="entry name" value="SMAD_FHA_dom_sf"/>
</dbReference>
<dbReference type="PROSITE" id="PS50883">
    <property type="entry name" value="EAL"/>
    <property type="match status" value="1"/>
</dbReference>